<dbReference type="EMBL" id="CAJFDH010000003">
    <property type="protein sequence ID" value="CAD5213741.1"/>
    <property type="molecule type" value="Genomic_DNA"/>
</dbReference>
<dbReference type="EMBL" id="CAJFCW020000003">
    <property type="protein sequence ID" value="CAG9101478.1"/>
    <property type="molecule type" value="Genomic_DNA"/>
</dbReference>
<dbReference type="SFLD" id="SFLDG01205">
    <property type="entry name" value="AMPS.1"/>
    <property type="match status" value="1"/>
</dbReference>
<dbReference type="InterPro" id="IPR004045">
    <property type="entry name" value="Glutathione_S-Trfase_N"/>
</dbReference>
<keyword evidence="8" id="KW-1185">Reference proteome</keyword>
<accession>A0A811KC82</accession>
<dbReference type="CDD" id="cd03192">
    <property type="entry name" value="GST_C_Sigma_like"/>
    <property type="match status" value="1"/>
</dbReference>
<proteinExistence type="inferred from homology"/>
<dbReference type="InterPro" id="IPR010987">
    <property type="entry name" value="Glutathione-S-Trfase_C-like"/>
</dbReference>
<comment type="similarity">
    <text evidence="3">Belongs to the GST superfamily. Sigma family.</text>
</comment>
<comment type="catalytic activity">
    <reaction evidence="4">
        <text>RX + glutathione = an S-substituted glutathione + a halide anion + H(+)</text>
        <dbReference type="Rhea" id="RHEA:16437"/>
        <dbReference type="ChEBI" id="CHEBI:15378"/>
        <dbReference type="ChEBI" id="CHEBI:16042"/>
        <dbReference type="ChEBI" id="CHEBI:17792"/>
        <dbReference type="ChEBI" id="CHEBI:57925"/>
        <dbReference type="ChEBI" id="CHEBI:90779"/>
        <dbReference type="EC" id="2.5.1.18"/>
    </reaction>
</comment>
<dbReference type="InterPro" id="IPR036249">
    <property type="entry name" value="Thioredoxin-like_sf"/>
</dbReference>
<dbReference type="Proteomes" id="UP000614601">
    <property type="component" value="Unassembled WGS sequence"/>
</dbReference>
<dbReference type="SUPFAM" id="SSF52833">
    <property type="entry name" value="Thioredoxin-like"/>
    <property type="match status" value="1"/>
</dbReference>
<dbReference type="InterPro" id="IPR036282">
    <property type="entry name" value="Glutathione-S-Trfase_C_sf"/>
</dbReference>
<dbReference type="SUPFAM" id="SSF47616">
    <property type="entry name" value="GST C-terminal domain-like"/>
    <property type="match status" value="1"/>
</dbReference>
<protein>
    <recommendedName>
        <fullName evidence="1">glutathione transferase</fullName>
        <ecNumber evidence="1">2.5.1.18</ecNumber>
    </recommendedName>
</protein>
<reference evidence="7" key="1">
    <citation type="submission" date="2020-09" db="EMBL/GenBank/DDBJ databases">
        <authorList>
            <person name="Kikuchi T."/>
        </authorList>
    </citation>
    <scope>NUCLEOTIDE SEQUENCE</scope>
    <source>
        <strain evidence="7">SH1</strain>
    </source>
</reference>
<dbReference type="InterPro" id="IPR050213">
    <property type="entry name" value="GST_superfamily"/>
</dbReference>
<keyword evidence="2" id="KW-0808">Transferase</keyword>
<evidence type="ECO:0000313" key="7">
    <source>
        <dbReference type="EMBL" id="CAD5213741.1"/>
    </source>
</evidence>
<dbReference type="Gene3D" id="1.20.1050.130">
    <property type="match status" value="1"/>
</dbReference>
<dbReference type="GO" id="GO:0004364">
    <property type="term" value="F:glutathione transferase activity"/>
    <property type="evidence" value="ECO:0007669"/>
    <property type="project" value="UniProtKB-EC"/>
</dbReference>
<dbReference type="Proteomes" id="UP000783686">
    <property type="component" value="Unassembled WGS sequence"/>
</dbReference>
<evidence type="ECO:0000259" key="5">
    <source>
        <dbReference type="PROSITE" id="PS50404"/>
    </source>
</evidence>
<dbReference type="InterPro" id="IPR004046">
    <property type="entry name" value="GST_C"/>
</dbReference>
<dbReference type="PANTHER" id="PTHR11571:SF224">
    <property type="entry name" value="HEMATOPOIETIC PROSTAGLANDIN D SYNTHASE"/>
    <property type="match status" value="1"/>
</dbReference>
<dbReference type="CDD" id="cd03039">
    <property type="entry name" value="GST_N_Sigma_like"/>
    <property type="match status" value="1"/>
</dbReference>
<name>A0A811KC82_9BILA</name>
<dbReference type="InterPro" id="IPR040079">
    <property type="entry name" value="Glutathione_S-Trfase"/>
</dbReference>
<sequence length="231" mass="26772">MPEYEVMYFEATGRAEAIRLMFSYAGIPFKDTRVTFDEWPELKKDTTKVPYQVLPVLFVDDKLLAESHTIYRYVAKLTGLTGGPDPFDEAVVDQAHEVCRGFNDAAYGYVYVVLGFWKQDKNEAYKNILLPNVEKYFPRISALLQPSGYFGKNGPTYADFSFCQTIEGYNSMVPEVVAKYPEFLAHYERMMKLPQIQDYLKNRPAAKCTMILKKSSKLVIVFRKRNDLYFF</sequence>
<dbReference type="GO" id="GO:0006749">
    <property type="term" value="P:glutathione metabolic process"/>
    <property type="evidence" value="ECO:0007669"/>
    <property type="project" value="TreeGrafter"/>
</dbReference>
<evidence type="ECO:0000256" key="1">
    <source>
        <dbReference type="ARBA" id="ARBA00012452"/>
    </source>
</evidence>
<gene>
    <name evidence="7" type="ORF">BOKJ2_LOCUS5244</name>
</gene>
<dbReference type="PROSITE" id="PS50404">
    <property type="entry name" value="GST_NTER"/>
    <property type="match status" value="1"/>
</dbReference>
<evidence type="ECO:0000256" key="3">
    <source>
        <dbReference type="ARBA" id="ARBA00038317"/>
    </source>
</evidence>
<comment type="caution">
    <text evidence="7">The sequence shown here is derived from an EMBL/GenBank/DDBJ whole genome shotgun (WGS) entry which is preliminary data.</text>
</comment>
<feature type="domain" description="GST N-terminal" evidence="5">
    <location>
        <begin position="2"/>
        <end position="82"/>
    </location>
</feature>
<feature type="domain" description="GST C-terminal" evidence="6">
    <location>
        <begin position="85"/>
        <end position="208"/>
    </location>
</feature>
<dbReference type="Pfam" id="PF14497">
    <property type="entry name" value="GST_C_3"/>
    <property type="match status" value="1"/>
</dbReference>
<dbReference type="OrthoDB" id="414243at2759"/>
<evidence type="ECO:0000313" key="8">
    <source>
        <dbReference type="Proteomes" id="UP000614601"/>
    </source>
</evidence>
<dbReference type="SFLD" id="SFLDS00019">
    <property type="entry name" value="Glutathione_Transferase_(cytos"/>
    <property type="match status" value="1"/>
</dbReference>
<dbReference type="Pfam" id="PF02798">
    <property type="entry name" value="GST_N"/>
    <property type="match status" value="1"/>
</dbReference>
<dbReference type="EC" id="2.5.1.18" evidence="1"/>
<dbReference type="PROSITE" id="PS50405">
    <property type="entry name" value="GST_CTER"/>
    <property type="match status" value="1"/>
</dbReference>
<evidence type="ECO:0000256" key="2">
    <source>
        <dbReference type="ARBA" id="ARBA00022679"/>
    </source>
</evidence>
<dbReference type="SFLD" id="SFLDG00363">
    <property type="entry name" value="AMPS_(cytGST):_Alpha-__Mu-__Pi"/>
    <property type="match status" value="1"/>
</dbReference>
<evidence type="ECO:0000256" key="4">
    <source>
        <dbReference type="ARBA" id="ARBA00047960"/>
    </source>
</evidence>
<dbReference type="FunFam" id="3.40.30.10:FF:000258">
    <property type="entry name" value="Glutathione S-transferase"/>
    <property type="match status" value="1"/>
</dbReference>
<evidence type="ECO:0000259" key="6">
    <source>
        <dbReference type="PROSITE" id="PS50405"/>
    </source>
</evidence>
<dbReference type="AlphaFoldDB" id="A0A811KC82"/>
<organism evidence="7 8">
    <name type="scientific">Bursaphelenchus okinawaensis</name>
    <dbReference type="NCBI Taxonomy" id="465554"/>
    <lineage>
        <taxon>Eukaryota</taxon>
        <taxon>Metazoa</taxon>
        <taxon>Ecdysozoa</taxon>
        <taxon>Nematoda</taxon>
        <taxon>Chromadorea</taxon>
        <taxon>Rhabditida</taxon>
        <taxon>Tylenchina</taxon>
        <taxon>Tylenchomorpha</taxon>
        <taxon>Aphelenchoidea</taxon>
        <taxon>Aphelenchoididae</taxon>
        <taxon>Bursaphelenchus</taxon>
    </lineage>
</organism>
<dbReference type="PANTHER" id="PTHR11571">
    <property type="entry name" value="GLUTATHIONE S-TRANSFERASE"/>
    <property type="match status" value="1"/>
</dbReference>